<evidence type="ECO:0000313" key="2">
    <source>
        <dbReference type="EMBL" id="MBO7747976.1"/>
    </source>
</evidence>
<sequence length="303" mass="34240">MTNILSSSEPDFRDGLEPLQHKITIDGVVHSFRVAGQGPVCLVHPGGPGFDWNYMRMPLLEQTMTVVYIEPAGTGDSGLLPDEEYTMPRYAYHAHEIAKRVGARKPYFLGHSHGGFVGLQYALDYPDELEGLILYSSAPCMVQELAEEQARQIELYARRWPDRPEAQDAWQAWKDMGAGAARDNESFLHLLGRLLPAFFGDYRNLPSAFATWRDNLNFYLVPRKPHTWDVREVLTGIRVPALILVGEHDFNCGPRWAAEMDEKLPDSQLYTFVAGGHMSHVERPREFAEAVRDFVAHGARTEA</sequence>
<dbReference type="GO" id="GO:0016787">
    <property type="term" value="F:hydrolase activity"/>
    <property type="evidence" value="ECO:0007669"/>
    <property type="project" value="UniProtKB-KW"/>
</dbReference>
<dbReference type="InterPro" id="IPR029058">
    <property type="entry name" value="AB_hydrolase_fold"/>
</dbReference>
<dbReference type="InterPro" id="IPR000639">
    <property type="entry name" value="Epox_hydrolase-like"/>
</dbReference>
<dbReference type="Proteomes" id="UP000670947">
    <property type="component" value="Unassembled WGS sequence"/>
</dbReference>
<dbReference type="InterPro" id="IPR000073">
    <property type="entry name" value="AB_hydrolase_1"/>
</dbReference>
<dbReference type="InterPro" id="IPR050266">
    <property type="entry name" value="AB_hydrolase_sf"/>
</dbReference>
<evidence type="ECO:0000313" key="3">
    <source>
        <dbReference type="Proteomes" id="UP000670947"/>
    </source>
</evidence>
<keyword evidence="2" id="KW-0378">Hydrolase</keyword>
<dbReference type="SUPFAM" id="SSF53474">
    <property type="entry name" value="alpha/beta-Hydrolases"/>
    <property type="match status" value="1"/>
</dbReference>
<feature type="domain" description="AB hydrolase-1" evidence="1">
    <location>
        <begin position="42"/>
        <end position="284"/>
    </location>
</feature>
<comment type="caution">
    <text evidence="2">The sequence shown here is derived from an EMBL/GenBank/DDBJ whole genome shotgun (WGS) entry which is preliminary data.</text>
</comment>
<proteinExistence type="predicted"/>
<accession>A0ABS3WI18</accession>
<keyword evidence="3" id="KW-1185">Reference proteome</keyword>
<dbReference type="PANTHER" id="PTHR43798">
    <property type="entry name" value="MONOACYLGLYCEROL LIPASE"/>
    <property type="match status" value="1"/>
</dbReference>
<reference evidence="2 3" key="1">
    <citation type="submission" date="2021-03" db="EMBL/GenBank/DDBJ databases">
        <title>Paenibacillus artemisicola MWE-103 whole genome sequence.</title>
        <authorList>
            <person name="Ham Y.J."/>
        </authorList>
    </citation>
    <scope>NUCLEOTIDE SEQUENCE [LARGE SCALE GENOMIC DNA]</scope>
    <source>
        <strain evidence="2 3">MWE-103</strain>
    </source>
</reference>
<gene>
    <name evidence="2" type="ORF">I8J29_27665</name>
</gene>
<organism evidence="2 3">
    <name type="scientific">Paenibacillus artemisiicola</name>
    <dbReference type="NCBI Taxonomy" id="1172618"/>
    <lineage>
        <taxon>Bacteria</taxon>
        <taxon>Bacillati</taxon>
        <taxon>Bacillota</taxon>
        <taxon>Bacilli</taxon>
        <taxon>Bacillales</taxon>
        <taxon>Paenibacillaceae</taxon>
        <taxon>Paenibacillus</taxon>
    </lineage>
</organism>
<evidence type="ECO:0000259" key="1">
    <source>
        <dbReference type="Pfam" id="PF00561"/>
    </source>
</evidence>
<dbReference type="Gene3D" id="3.40.50.1820">
    <property type="entry name" value="alpha/beta hydrolase"/>
    <property type="match status" value="1"/>
</dbReference>
<dbReference type="PANTHER" id="PTHR43798:SF33">
    <property type="entry name" value="HYDROLASE, PUTATIVE (AFU_ORTHOLOGUE AFUA_2G14860)-RELATED"/>
    <property type="match status" value="1"/>
</dbReference>
<dbReference type="Pfam" id="PF00561">
    <property type="entry name" value="Abhydrolase_1"/>
    <property type="match status" value="1"/>
</dbReference>
<dbReference type="PRINTS" id="PR00412">
    <property type="entry name" value="EPOXHYDRLASE"/>
</dbReference>
<name>A0ABS3WI18_9BACL</name>
<dbReference type="EMBL" id="JAGGDJ010000044">
    <property type="protein sequence ID" value="MBO7747976.1"/>
    <property type="molecule type" value="Genomic_DNA"/>
</dbReference>
<dbReference type="RefSeq" id="WP_208850587.1">
    <property type="nucleotide sequence ID" value="NZ_JAGGDJ010000044.1"/>
</dbReference>
<protein>
    <submittedName>
        <fullName evidence="2">Alpha/beta fold hydrolase</fullName>
    </submittedName>
</protein>